<sequence length="100" mass="11751">MRKMDHDAERRRERGRRRRRGRKEGRSRSGSIGAGHRNASLQLENRTIERGHRATTRERVTIGVARYRLCERGTQRDSTVRVPNQIVYTMKRVVPVANKE</sequence>
<dbReference type="Proteomes" id="UP000593564">
    <property type="component" value="Unassembled WGS sequence"/>
</dbReference>
<name>A0A7J7HP92_CAMSI</name>
<evidence type="ECO:0000313" key="2">
    <source>
        <dbReference type="EMBL" id="KAF5954692.1"/>
    </source>
</evidence>
<feature type="compositionally biased region" description="Basic and acidic residues" evidence="1">
    <location>
        <begin position="1"/>
        <end position="12"/>
    </location>
</feature>
<reference evidence="3" key="1">
    <citation type="journal article" date="2020" name="Nat. Commun.">
        <title>Genome assembly of wild tea tree DASZ reveals pedigree and selection history of tea varieties.</title>
        <authorList>
            <person name="Zhang W."/>
            <person name="Zhang Y."/>
            <person name="Qiu H."/>
            <person name="Guo Y."/>
            <person name="Wan H."/>
            <person name="Zhang X."/>
            <person name="Scossa F."/>
            <person name="Alseekh S."/>
            <person name="Zhang Q."/>
            <person name="Wang P."/>
            <person name="Xu L."/>
            <person name="Schmidt M.H."/>
            <person name="Jia X."/>
            <person name="Li D."/>
            <person name="Zhu A."/>
            <person name="Guo F."/>
            <person name="Chen W."/>
            <person name="Ni D."/>
            <person name="Usadel B."/>
            <person name="Fernie A.R."/>
            <person name="Wen W."/>
        </authorList>
    </citation>
    <scope>NUCLEOTIDE SEQUENCE [LARGE SCALE GENOMIC DNA]</scope>
    <source>
        <strain evidence="3">cv. G240</strain>
    </source>
</reference>
<reference evidence="2 3" key="2">
    <citation type="submission" date="2020-07" db="EMBL/GenBank/DDBJ databases">
        <title>Genome assembly of wild tea tree DASZ reveals pedigree and selection history of tea varieties.</title>
        <authorList>
            <person name="Zhang W."/>
        </authorList>
    </citation>
    <scope>NUCLEOTIDE SEQUENCE [LARGE SCALE GENOMIC DNA]</scope>
    <source>
        <strain evidence="3">cv. G240</strain>
        <tissue evidence="2">Leaf</tissue>
    </source>
</reference>
<feature type="compositionally biased region" description="Basic residues" evidence="1">
    <location>
        <begin position="13"/>
        <end position="25"/>
    </location>
</feature>
<gene>
    <name evidence="2" type="ORF">HYC85_007548</name>
</gene>
<feature type="region of interest" description="Disordered" evidence="1">
    <location>
        <begin position="1"/>
        <end position="54"/>
    </location>
</feature>
<dbReference type="AlphaFoldDB" id="A0A7J7HP92"/>
<organism evidence="2 3">
    <name type="scientific">Camellia sinensis</name>
    <name type="common">Tea plant</name>
    <name type="synonym">Thea sinensis</name>
    <dbReference type="NCBI Taxonomy" id="4442"/>
    <lineage>
        <taxon>Eukaryota</taxon>
        <taxon>Viridiplantae</taxon>
        <taxon>Streptophyta</taxon>
        <taxon>Embryophyta</taxon>
        <taxon>Tracheophyta</taxon>
        <taxon>Spermatophyta</taxon>
        <taxon>Magnoliopsida</taxon>
        <taxon>eudicotyledons</taxon>
        <taxon>Gunneridae</taxon>
        <taxon>Pentapetalae</taxon>
        <taxon>asterids</taxon>
        <taxon>Ericales</taxon>
        <taxon>Theaceae</taxon>
        <taxon>Camellia</taxon>
    </lineage>
</organism>
<protein>
    <submittedName>
        <fullName evidence="2">Uncharacterized protein</fullName>
    </submittedName>
</protein>
<keyword evidence="3" id="KW-1185">Reference proteome</keyword>
<evidence type="ECO:0000256" key="1">
    <source>
        <dbReference type="SAM" id="MobiDB-lite"/>
    </source>
</evidence>
<evidence type="ECO:0000313" key="3">
    <source>
        <dbReference type="Proteomes" id="UP000593564"/>
    </source>
</evidence>
<comment type="caution">
    <text evidence="2">The sequence shown here is derived from an EMBL/GenBank/DDBJ whole genome shotgun (WGS) entry which is preliminary data.</text>
</comment>
<proteinExistence type="predicted"/>
<accession>A0A7J7HP92</accession>
<dbReference type="EMBL" id="JACBKZ010000003">
    <property type="protein sequence ID" value="KAF5954692.1"/>
    <property type="molecule type" value="Genomic_DNA"/>
</dbReference>